<protein>
    <recommendedName>
        <fullName evidence="5">HTH tetR-type domain-containing protein</fullName>
    </recommendedName>
</protein>
<dbReference type="SUPFAM" id="SSF46689">
    <property type="entry name" value="Homeodomain-like"/>
    <property type="match status" value="1"/>
</dbReference>
<reference evidence="6" key="1">
    <citation type="journal article" date="2015" name="PeerJ">
        <title>First genomic representation of candidate bacterial phylum KSB3 points to enhanced environmental sensing as a trigger of wastewater bulking.</title>
        <authorList>
            <person name="Sekiguchi Y."/>
            <person name="Ohashi A."/>
            <person name="Parks D.H."/>
            <person name="Yamauchi T."/>
            <person name="Tyson G.W."/>
            <person name="Hugenholtz P."/>
        </authorList>
    </citation>
    <scope>NUCLEOTIDE SEQUENCE [LARGE SCALE GENOMIC DNA]</scope>
</reference>
<dbReference type="InterPro" id="IPR023772">
    <property type="entry name" value="DNA-bd_HTH_TetR-type_CS"/>
</dbReference>
<dbReference type="GO" id="GO:0000976">
    <property type="term" value="F:transcription cis-regulatory region binding"/>
    <property type="evidence" value="ECO:0007669"/>
    <property type="project" value="TreeGrafter"/>
</dbReference>
<evidence type="ECO:0000256" key="4">
    <source>
        <dbReference type="PROSITE-ProRule" id="PRU00335"/>
    </source>
</evidence>
<organism evidence="6">
    <name type="scientific">Vecturithrix granuli</name>
    <dbReference type="NCBI Taxonomy" id="1499967"/>
    <lineage>
        <taxon>Bacteria</taxon>
        <taxon>Candidatus Moduliflexota</taxon>
        <taxon>Candidatus Vecturitrichia</taxon>
        <taxon>Candidatus Vecturitrichales</taxon>
        <taxon>Candidatus Vecturitrichaceae</taxon>
        <taxon>Candidatus Vecturithrix</taxon>
    </lineage>
</organism>
<dbReference type="PROSITE" id="PS01081">
    <property type="entry name" value="HTH_TETR_1"/>
    <property type="match status" value="1"/>
</dbReference>
<dbReference type="PANTHER" id="PTHR30055:SF240">
    <property type="entry name" value="HTH-TYPE TRANSCRIPTIONAL REGULATOR ACRR"/>
    <property type="match status" value="1"/>
</dbReference>
<dbReference type="eggNOG" id="COG1309">
    <property type="taxonomic scope" value="Bacteria"/>
</dbReference>
<dbReference type="SUPFAM" id="SSF48498">
    <property type="entry name" value="Tetracyclin repressor-like, C-terminal domain"/>
    <property type="match status" value="1"/>
</dbReference>
<dbReference type="Proteomes" id="UP000030661">
    <property type="component" value="Unassembled WGS sequence"/>
</dbReference>
<accession>A0A081C7U5</accession>
<dbReference type="InterPro" id="IPR050109">
    <property type="entry name" value="HTH-type_TetR-like_transc_reg"/>
</dbReference>
<dbReference type="Pfam" id="PF00440">
    <property type="entry name" value="TetR_N"/>
    <property type="match status" value="1"/>
</dbReference>
<dbReference type="STRING" id="1499967.U27_00547"/>
<dbReference type="Gene3D" id="1.10.357.10">
    <property type="entry name" value="Tetracycline Repressor, domain 2"/>
    <property type="match status" value="1"/>
</dbReference>
<dbReference type="GO" id="GO:0003700">
    <property type="term" value="F:DNA-binding transcription factor activity"/>
    <property type="evidence" value="ECO:0007669"/>
    <property type="project" value="TreeGrafter"/>
</dbReference>
<dbReference type="PANTHER" id="PTHR30055">
    <property type="entry name" value="HTH-TYPE TRANSCRIPTIONAL REGULATOR RUTR"/>
    <property type="match status" value="1"/>
</dbReference>
<evidence type="ECO:0000256" key="1">
    <source>
        <dbReference type="ARBA" id="ARBA00023015"/>
    </source>
</evidence>
<feature type="domain" description="HTH tetR-type" evidence="5">
    <location>
        <begin position="5"/>
        <end position="65"/>
    </location>
</feature>
<dbReference type="EMBL" id="DF820474">
    <property type="protein sequence ID" value="GAK60650.1"/>
    <property type="molecule type" value="Genomic_DNA"/>
</dbReference>
<dbReference type="Pfam" id="PF08359">
    <property type="entry name" value="TetR_C_4"/>
    <property type="match status" value="1"/>
</dbReference>
<gene>
    <name evidence="6" type="ORF">U27_00547</name>
</gene>
<evidence type="ECO:0000259" key="5">
    <source>
        <dbReference type="PROSITE" id="PS50977"/>
    </source>
</evidence>
<evidence type="ECO:0000256" key="2">
    <source>
        <dbReference type="ARBA" id="ARBA00023125"/>
    </source>
</evidence>
<keyword evidence="3" id="KW-0804">Transcription</keyword>
<sequence>MTGLTARQKEIIEVAVKLMAEGGIQNLTMKNIAHAMNISEPAIYRHFESKMDILLSMLTQFKQHSNDHLRSARALNGSRLAQLETIFLEHAGRFANHPHMTAVVFSEEAFQDDPRLADQVVSIMTTADAIIAEVIAEAQHNGEIRTDLPKEHLTLMILGTLRLMVKRWRLSGYAFDLQQESRQVWNSLKMLLAASSSP</sequence>
<dbReference type="HOGENOM" id="CLU_069356_12_3_0"/>
<keyword evidence="1" id="KW-0805">Transcription regulation</keyword>
<dbReference type="InterPro" id="IPR001647">
    <property type="entry name" value="HTH_TetR"/>
</dbReference>
<dbReference type="AlphaFoldDB" id="A0A081C7U5"/>
<dbReference type="PRINTS" id="PR00455">
    <property type="entry name" value="HTHTETR"/>
</dbReference>
<dbReference type="InterPro" id="IPR009057">
    <property type="entry name" value="Homeodomain-like_sf"/>
</dbReference>
<dbReference type="InterPro" id="IPR036271">
    <property type="entry name" value="Tet_transcr_reg_TetR-rel_C_sf"/>
</dbReference>
<dbReference type="InterPro" id="IPR013570">
    <property type="entry name" value="Tscrpt_reg_YsiA_C"/>
</dbReference>
<evidence type="ECO:0000313" key="6">
    <source>
        <dbReference type="EMBL" id="GAK60650.1"/>
    </source>
</evidence>
<dbReference type="PROSITE" id="PS50977">
    <property type="entry name" value="HTH_TETR_2"/>
    <property type="match status" value="1"/>
</dbReference>
<keyword evidence="7" id="KW-1185">Reference proteome</keyword>
<name>A0A081C7U5_VECG1</name>
<feature type="DNA-binding region" description="H-T-H motif" evidence="4">
    <location>
        <begin position="28"/>
        <end position="47"/>
    </location>
</feature>
<evidence type="ECO:0000256" key="3">
    <source>
        <dbReference type="ARBA" id="ARBA00023163"/>
    </source>
</evidence>
<evidence type="ECO:0000313" key="7">
    <source>
        <dbReference type="Proteomes" id="UP000030661"/>
    </source>
</evidence>
<proteinExistence type="predicted"/>
<keyword evidence="2 4" id="KW-0238">DNA-binding</keyword>